<keyword evidence="4" id="KW-1185">Reference proteome</keyword>
<dbReference type="InterPro" id="IPR041301">
    <property type="entry name" value="PBECR3"/>
</dbReference>
<dbReference type="HOGENOM" id="CLU_823070_0_0_4"/>
<organism evidence="3 4">
    <name type="scientific">Candidatus Symbiobacter mobilis CR</name>
    <dbReference type="NCBI Taxonomy" id="946483"/>
    <lineage>
        <taxon>Bacteria</taxon>
        <taxon>Pseudomonadati</taxon>
        <taxon>Pseudomonadota</taxon>
        <taxon>Betaproteobacteria</taxon>
        <taxon>Burkholderiales</taxon>
        <taxon>Comamonadaceae</taxon>
    </lineage>
</organism>
<proteinExistence type="predicted"/>
<evidence type="ECO:0000256" key="1">
    <source>
        <dbReference type="SAM" id="MobiDB-lite"/>
    </source>
</evidence>
<protein>
    <recommendedName>
        <fullName evidence="2">Phage-Barnase-EndoU-ColicinE5/D-RelE like nuclease 3 domain-containing protein</fullName>
    </recommendedName>
</protein>
<dbReference type="EMBL" id="CP004885">
    <property type="protein sequence ID" value="AGX87057.1"/>
    <property type="molecule type" value="Genomic_DNA"/>
</dbReference>
<feature type="compositionally biased region" description="Acidic residues" evidence="1">
    <location>
        <begin position="55"/>
        <end position="66"/>
    </location>
</feature>
<name>U5N6Q1_9BURK</name>
<feature type="region of interest" description="Disordered" evidence="1">
    <location>
        <begin position="46"/>
        <end position="82"/>
    </location>
</feature>
<dbReference type="AlphaFoldDB" id="U5N6Q1"/>
<dbReference type="Pfam" id="PF18812">
    <property type="entry name" value="PBECR3"/>
    <property type="match status" value="1"/>
</dbReference>
<dbReference type="Proteomes" id="UP000017184">
    <property type="component" value="Chromosome"/>
</dbReference>
<feature type="compositionally biased region" description="Basic and acidic residues" evidence="1">
    <location>
        <begin position="67"/>
        <end position="82"/>
    </location>
</feature>
<reference evidence="3 4" key="1">
    <citation type="journal article" date="2013" name="Genome Biol.">
        <title>Genomic analysis reveals key aspects of prokaryotic symbiosis in the phototrophic consortium "Chlorochromatium aggregatum".</title>
        <authorList>
            <person name="Liu Z."/>
            <person name="Muller J."/>
            <person name="Li T."/>
            <person name="Alvey R.M."/>
            <person name="Vogl K."/>
            <person name="Frigaard N.U."/>
            <person name="Rockwell N.C."/>
            <person name="Boyd E.S."/>
            <person name="Tomsho L.P."/>
            <person name="Schuster S.C."/>
            <person name="Henke P."/>
            <person name="Rohde M."/>
            <person name="Overmann J."/>
            <person name="Bryant D.A."/>
        </authorList>
    </citation>
    <scope>NUCLEOTIDE SEQUENCE [LARGE SCALE GENOMIC DNA]</scope>
    <source>
        <strain evidence="3">CR</strain>
    </source>
</reference>
<evidence type="ECO:0000313" key="4">
    <source>
        <dbReference type="Proteomes" id="UP000017184"/>
    </source>
</evidence>
<gene>
    <name evidence="3" type="ORF">Cenrod_0956</name>
</gene>
<accession>U5N6Q1</accession>
<sequence>MGGYKHLLQVIEEAPDAPRKKMLGLIAGMGKMSESDVVEWIRGEIGRCDGQQDDRGDDDQEGDEEDFGRGGEMRKANPNHDDLGRFTTAMESAKNVVRGVIQKWKSKDFSGKASTFLPVDIRISAIASTIGLDIDGFGHSIDTYAIQHIMNHHGDAEQEKKRGQVPVTEDDLLLIPDVLSNPDAVRVGDLNRIGRKCISYVKHMPDDTQMVVQEVRTGRKQLSLQTMWKYPGTRDADALLRDPKLYAQDVTGDKPIVVHFGSSAKMHKAIPVHLPHKNRVEEDASGRLFYDHELMEVERADQLSSQWGESLSSNHPLLSARLNSYTVEPLAKPRFRG</sequence>
<evidence type="ECO:0000313" key="3">
    <source>
        <dbReference type="EMBL" id="AGX87057.1"/>
    </source>
</evidence>
<dbReference type="KEGG" id="cbx:Cenrod_0956"/>
<evidence type="ECO:0000259" key="2">
    <source>
        <dbReference type="Pfam" id="PF18812"/>
    </source>
</evidence>
<dbReference type="eggNOG" id="COG2369">
    <property type="taxonomic scope" value="Bacteria"/>
</dbReference>
<feature type="domain" description="Phage-Barnase-EndoU-ColicinE5/D-RelE like nuclease 3" evidence="2">
    <location>
        <begin position="121"/>
        <end position="235"/>
    </location>
</feature>